<dbReference type="EMBL" id="SEOQ01000932">
    <property type="protein sequence ID" value="TFY55293.1"/>
    <property type="molecule type" value="Genomic_DNA"/>
</dbReference>
<organism evidence="1 2">
    <name type="scientific">Dentipellis fragilis</name>
    <dbReference type="NCBI Taxonomy" id="205917"/>
    <lineage>
        <taxon>Eukaryota</taxon>
        <taxon>Fungi</taxon>
        <taxon>Dikarya</taxon>
        <taxon>Basidiomycota</taxon>
        <taxon>Agaricomycotina</taxon>
        <taxon>Agaricomycetes</taxon>
        <taxon>Russulales</taxon>
        <taxon>Hericiaceae</taxon>
        <taxon>Dentipellis</taxon>
    </lineage>
</organism>
<evidence type="ECO:0000313" key="1">
    <source>
        <dbReference type="EMBL" id="TFY55293.1"/>
    </source>
</evidence>
<comment type="caution">
    <text evidence="1">The sequence shown here is derived from an EMBL/GenBank/DDBJ whole genome shotgun (WGS) entry which is preliminary data.</text>
</comment>
<dbReference type="Proteomes" id="UP000298327">
    <property type="component" value="Unassembled WGS sequence"/>
</dbReference>
<proteinExistence type="predicted"/>
<keyword evidence="2" id="KW-1185">Reference proteome</keyword>
<dbReference type="OrthoDB" id="5231159at2759"/>
<reference evidence="1 2" key="1">
    <citation type="submission" date="2019-02" db="EMBL/GenBank/DDBJ databases">
        <title>Genome sequencing of the rare red list fungi Dentipellis fragilis.</title>
        <authorList>
            <person name="Buettner E."/>
            <person name="Kellner H."/>
        </authorList>
    </citation>
    <scope>NUCLEOTIDE SEQUENCE [LARGE SCALE GENOMIC DNA]</scope>
    <source>
        <strain evidence="1 2">DSM 105465</strain>
    </source>
</reference>
<gene>
    <name evidence="1" type="ORF">EVG20_g9373</name>
</gene>
<protein>
    <submittedName>
        <fullName evidence="1">Uncharacterized protein</fullName>
    </submittedName>
</protein>
<accession>A0A4Y9Y0P2</accession>
<name>A0A4Y9Y0P2_9AGAM</name>
<evidence type="ECO:0000313" key="2">
    <source>
        <dbReference type="Proteomes" id="UP000298327"/>
    </source>
</evidence>
<dbReference type="AlphaFoldDB" id="A0A4Y9Y0P2"/>
<sequence length="412" mass="45135">MPNFMEDAVPDALLATKYKSISLAILPSTSVKVDVAHLGRIKNESQRHSTQFASNGQDLGNGHGEMRGMCNITTVVLPSAKMAKLMQEANDCDEAWLECMAFVLARGPMQSSGKPMDNYGGTVPKLELMLIDICVGIFEPELRLTSRHLDRQASSHAPPMLTYISILRGHVRPKSPHRAELEGSIMHTEALQLVCQEARARGKAIPSVLALQRGHLLWQGVVHKIDRHAHHTALFRSAAISALDLGNTPTNADNYVLSIDLKEKPDATALPVKDRYTVIGSSVLLLDMAEVILSQMLACNGDGAKLLDENRAIHEFMKNKGGLGIITLLLKMGEMCDIAGIALPTSRVVQEIQRLNGWGDEWVHMLRVQNHAGLHEIADDPTADDPKALSVACVNYEMLASARLYDSFQAVF</sequence>